<dbReference type="Proteomes" id="UP000034215">
    <property type="component" value="Unassembled WGS sequence"/>
</dbReference>
<feature type="transmembrane region" description="Helical" evidence="1">
    <location>
        <begin position="12"/>
        <end position="34"/>
    </location>
</feature>
<name>A0A0G0U3W4_9BACT</name>
<keyword evidence="1" id="KW-0472">Membrane</keyword>
<reference evidence="2 3" key="1">
    <citation type="journal article" date="2015" name="Nature">
        <title>rRNA introns, odd ribosomes, and small enigmatic genomes across a large radiation of phyla.</title>
        <authorList>
            <person name="Brown C.T."/>
            <person name="Hug L.A."/>
            <person name="Thomas B.C."/>
            <person name="Sharon I."/>
            <person name="Castelle C.J."/>
            <person name="Singh A."/>
            <person name="Wilkins M.J."/>
            <person name="Williams K.H."/>
            <person name="Banfield J.F."/>
        </authorList>
    </citation>
    <scope>NUCLEOTIDE SEQUENCE [LARGE SCALE GENOMIC DNA]</scope>
</reference>
<gene>
    <name evidence="2" type="ORF">UT76_C0004G0005</name>
</gene>
<dbReference type="PROSITE" id="PS00409">
    <property type="entry name" value="PROKAR_NTER_METHYL"/>
    <property type="match status" value="1"/>
</dbReference>
<evidence type="ECO:0000256" key="1">
    <source>
        <dbReference type="SAM" id="Phobius"/>
    </source>
</evidence>
<evidence type="ECO:0000313" key="3">
    <source>
        <dbReference type="Proteomes" id="UP000034215"/>
    </source>
</evidence>
<sequence length="166" mass="17895">MKKKLERGLSLIEILVVVTIFAVLGVIISGSLILTIQGTKKSESLIKVRENINYSLAVIERNLRNASVVLDCPNTDTSKITYMDQFGISSSFSCVNVGAATDSHIASGSARLTSDSIKIIQCSFVCTRADLSNPPSVKVNLTVQDTTYSGSQGSNVTTESKIYLRN</sequence>
<dbReference type="InterPro" id="IPR012902">
    <property type="entry name" value="N_methyl_site"/>
</dbReference>
<organism evidence="2 3">
    <name type="scientific">Candidatus Woesebacteria bacterium GW2011_GWB1_40_12</name>
    <dbReference type="NCBI Taxonomy" id="1618576"/>
    <lineage>
        <taxon>Bacteria</taxon>
        <taxon>Candidatus Woeseibacteriota</taxon>
    </lineage>
</organism>
<accession>A0A0G0U3W4</accession>
<dbReference type="Pfam" id="PF07963">
    <property type="entry name" value="N_methyl"/>
    <property type="match status" value="1"/>
</dbReference>
<dbReference type="NCBIfam" id="TIGR02532">
    <property type="entry name" value="IV_pilin_GFxxxE"/>
    <property type="match status" value="1"/>
</dbReference>
<evidence type="ECO:0000313" key="2">
    <source>
        <dbReference type="EMBL" id="KKR44842.1"/>
    </source>
</evidence>
<keyword evidence="1" id="KW-0812">Transmembrane</keyword>
<keyword evidence="1" id="KW-1133">Transmembrane helix</keyword>
<comment type="caution">
    <text evidence="2">The sequence shown here is derived from an EMBL/GenBank/DDBJ whole genome shotgun (WGS) entry which is preliminary data.</text>
</comment>
<protein>
    <recommendedName>
        <fullName evidence="4">Type II secretion system protein</fullName>
    </recommendedName>
</protein>
<dbReference type="EMBL" id="LBYA01000004">
    <property type="protein sequence ID" value="KKR44842.1"/>
    <property type="molecule type" value="Genomic_DNA"/>
</dbReference>
<proteinExistence type="predicted"/>
<evidence type="ECO:0008006" key="4">
    <source>
        <dbReference type="Google" id="ProtNLM"/>
    </source>
</evidence>
<dbReference type="AlphaFoldDB" id="A0A0G0U3W4"/>